<evidence type="ECO:0000313" key="8">
    <source>
        <dbReference type="EMBL" id="CAE0657011.1"/>
    </source>
</evidence>
<feature type="domain" description="Protein kinase" evidence="6">
    <location>
        <begin position="37"/>
        <end position="327"/>
    </location>
</feature>
<dbReference type="Pfam" id="PF00069">
    <property type="entry name" value="Pkinase"/>
    <property type="match status" value="1"/>
</dbReference>
<dbReference type="CDD" id="cd05123">
    <property type="entry name" value="STKc_AGC"/>
    <property type="match status" value="1"/>
</dbReference>
<organism evidence="8">
    <name type="scientific">Lotharella globosa</name>
    <dbReference type="NCBI Taxonomy" id="91324"/>
    <lineage>
        <taxon>Eukaryota</taxon>
        <taxon>Sar</taxon>
        <taxon>Rhizaria</taxon>
        <taxon>Cercozoa</taxon>
        <taxon>Chlorarachniophyceae</taxon>
        <taxon>Lotharella</taxon>
    </lineage>
</organism>
<keyword evidence="1" id="KW-0723">Serine/threonine-protein kinase</keyword>
<feature type="domain" description="AGC-kinase C-terminal" evidence="7">
    <location>
        <begin position="328"/>
        <end position="402"/>
    </location>
</feature>
<protein>
    <recommendedName>
        <fullName evidence="9">Protein kinase domain-containing protein</fullName>
    </recommendedName>
</protein>
<evidence type="ECO:0008006" key="9">
    <source>
        <dbReference type="Google" id="ProtNLM"/>
    </source>
</evidence>
<dbReference type="InterPro" id="IPR011009">
    <property type="entry name" value="Kinase-like_dom_sf"/>
</dbReference>
<dbReference type="Gene3D" id="1.10.510.10">
    <property type="entry name" value="Transferase(Phosphotransferase) domain 1"/>
    <property type="match status" value="1"/>
</dbReference>
<dbReference type="Gene3D" id="3.30.200.20">
    <property type="entry name" value="Phosphorylase Kinase, domain 1"/>
    <property type="match status" value="1"/>
</dbReference>
<dbReference type="SMART" id="SM00220">
    <property type="entry name" value="S_TKc"/>
    <property type="match status" value="1"/>
</dbReference>
<keyword evidence="5" id="KW-0067">ATP-binding</keyword>
<name>A0A7S4DLA4_9EUKA</name>
<gene>
    <name evidence="8" type="ORF">LGLO00237_LOCUS8578</name>
</gene>
<evidence type="ECO:0000256" key="4">
    <source>
        <dbReference type="ARBA" id="ARBA00022777"/>
    </source>
</evidence>
<dbReference type="PROSITE" id="PS50011">
    <property type="entry name" value="PROTEIN_KINASE_DOM"/>
    <property type="match status" value="1"/>
</dbReference>
<keyword evidence="3" id="KW-0547">Nucleotide-binding</keyword>
<dbReference type="PANTHER" id="PTHR24353">
    <property type="entry name" value="CYCLIC NUCLEOTIDE-DEPENDENT PROTEIN KINASE"/>
    <property type="match status" value="1"/>
</dbReference>
<dbReference type="AlphaFoldDB" id="A0A7S4DLA4"/>
<dbReference type="InterPro" id="IPR045270">
    <property type="entry name" value="STKc_AGC"/>
</dbReference>
<evidence type="ECO:0000256" key="3">
    <source>
        <dbReference type="ARBA" id="ARBA00022741"/>
    </source>
</evidence>
<reference evidence="8" key="1">
    <citation type="submission" date="2021-01" db="EMBL/GenBank/DDBJ databases">
        <authorList>
            <person name="Corre E."/>
            <person name="Pelletier E."/>
            <person name="Niang G."/>
            <person name="Scheremetjew M."/>
            <person name="Finn R."/>
            <person name="Kale V."/>
            <person name="Holt S."/>
            <person name="Cochrane G."/>
            <person name="Meng A."/>
            <person name="Brown T."/>
            <person name="Cohen L."/>
        </authorList>
    </citation>
    <scope>NUCLEOTIDE SEQUENCE</scope>
    <source>
        <strain evidence="8">CCCM811</strain>
    </source>
</reference>
<dbReference type="SUPFAM" id="SSF56112">
    <property type="entry name" value="Protein kinase-like (PK-like)"/>
    <property type="match status" value="1"/>
</dbReference>
<keyword evidence="4" id="KW-0418">Kinase</keyword>
<evidence type="ECO:0000259" key="7">
    <source>
        <dbReference type="PROSITE" id="PS51285"/>
    </source>
</evidence>
<dbReference type="InterPro" id="IPR000719">
    <property type="entry name" value="Prot_kinase_dom"/>
</dbReference>
<keyword evidence="2" id="KW-0808">Transferase</keyword>
<evidence type="ECO:0000256" key="1">
    <source>
        <dbReference type="ARBA" id="ARBA00022527"/>
    </source>
</evidence>
<proteinExistence type="predicted"/>
<dbReference type="GO" id="GO:0005524">
    <property type="term" value="F:ATP binding"/>
    <property type="evidence" value="ECO:0007669"/>
    <property type="project" value="UniProtKB-KW"/>
</dbReference>
<dbReference type="EMBL" id="HBIV01011505">
    <property type="protein sequence ID" value="CAE0657011.1"/>
    <property type="molecule type" value="Transcribed_RNA"/>
</dbReference>
<evidence type="ECO:0000256" key="2">
    <source>
        <dbReference type="ARBA" id="ARBA00022679"/>
    </source>
</evidence>
<dbReference type="PROSITE" id="PS51285">
    <property type="entry name" value="AGC_KINASE_CTER"/>
    <property type="match status" value="1"/>
</dbReference>
<accession>A0A7S4DLA4</accession>
<sequence>MERRRREDDGLKDNDATSSNSTLLPALIDGKRNLASWNFIRGIGIGQFGSVVVVQQKEMTPPEAALETREDQTTKEVSSRAFAMKCIGKMKVIAEDAVHRTVQELRVLSRIDHPFVIKLESAFQDESNLYLITELCEGGNLEALLANHHSVGVATVRFLMGQLLLALEHVHGMGVVHMDVNPGNCLLDSKGNLRLADFNASRILPSKGVATSKQSSPVGTPGYMPPEVLTAQMGYSVSPDFWCMGVCIYRLLHGQHSWPFPFKDHQGALLSPQKMLESVEKIRIPPIDKRLPQEAAEIIQELLVFEWTERLGSRKKGVAEIKAHSFFEHIDWGKLRTRDIAPGFVPPADALYSEAADKITITKWAVEQFNMAEENKAPLTDQQQALFRDWQYSRSSVKPAEQTLLDQFMAMNPQKIKELIGKCPKETIEMLVDQIKELKRQWLDENCKVSLARLANHDLKMENAMLEDRMSGLTQELHIANMTIMNLKKSLIETSDMAAQEGRNVLNPLKPILRQKTINSGAASKGVNFPPTLEFYLSHPSDRKHNMLRSCAIHLVKFILYHQTRRSHTRDAHRKDLV</sequence>
<evidence type="ECO:0000256" key="5">
    <source>
        <dbReference type="ARBA" id="ARBA00022840"/>
    </source>
</evidence>
<evidence type="ECO:0000259" key="6">
    <source>
        <dbReference type="PROSITE" id="PS50011"/>
    </source>
</evidence>
<dbReference type="InterPro" id="IPR000961">
    <property type="entry name" value="AGC-kinase_C"/>
</dbReference>
<dbReference type="GO" id="GO:0004674">
    <property type="term" value="F:protein serine/threonine kinase activity"/>
    <property type="evidence" value="ECO:0007669"/>
    <property type="project" value="UniProtKB-KW"/>
</dbReference>